<organism evidence="3 4">
    <name type="scientific">Paractinoplanes toevensis</name>
    <dbReference type="NCBI Taxonomy" id="571911"/>
    <lineage>
        <taxon>Bacteria</taxon>
        <taxon>Bacillati</taxon>
        <taxon>Actinomycetota</taxon>
        <taxon>Actinomycetes</taxon>
        <taxon>Micromonosporales</taxon>
        <taxon>Micromonosporaceae</taxon>
        <taxon>Paractinoplanes</taxon>
    </lineage>
</organism>
<feature type="signal peptide" evidence="2">
    <location>
        <begin position="1"/>
        <end position="26"/>
    </location>
</feature>
<comment type="caution">
    <text evidence="3">The sequence shown here is derived from an EMBL/GenBank/DDBJ whole genome shotgun (WGS) entry which is preliminary data.</text>
</comment>
<keyword evidence="2" id="KW-0732">Signal</keyword>
<dbReference type="PROSITE" id="PS51257">
    <property type="entry name" value="PROKAR_LIPOPROTEIN"/>
    <property type="match status" value="1"/>
</dbReference>
<name>A0A919T6Y1_9ACTN</name>
<proteinExistence type="predicted"/>
<sequence length="155" mass="15347">MTRRGLLLTLAAALAVAGCSTGPVPAPPAAVSTPANPAPEPNDEDGAGTAPSAPTAPGAVRAAVGYVTAWARPGLAHDPWYAAVRDLVVAQYARLLVDTDPATVPAASITGPARVLTSTTAVVVVAVPTDAGTVDVTVVNSGGRWLVATARPAQP</sequence>
<evidence type="ECO:0000256" key="2">
    <source>
        <dbReference type="SAM" id="SignalP"/>
    </source>
</evidence>
<dbReference type="RefSeq" id="WP_213005788.1">
    <property type="nucleotide sequence ID" value="NZ_BOQN01000020.1"/>
</dbReference>
<evidence type="ECO:0008006" key="5">
    <source>
        <dbReference type="Google" id="ProtNLM"/>
    </source>
</evidence>
<evidence type="ECO:0000313" key="3">
    <source>
        <dbReference type="EMBL" id="GIM89827.1"/>
    </source>
</evidence>
<dbReference type="Proteomes" id="UP000677082">
    <property type="component" value="Unassembled WGS sequence"/>
</dbReference>
<protein>
    <recommendedName>
        <fullName evidence="5">Lipoprotein</fullName>
    </recommendedName>
</protein>
<dbReference type="AlphaFoldDB" id="A0A919T6Y1"/>
<feature type="chain" id="PRO_5039609965" description="Lipoprotein" evidence="2">
    <location>
        <begin position="27"/>
        <end position="155"/>
    </location>
</feature>
<gene>
    <name evidence="3" type="ORF">Ato02nite_016200</name>
</gene>
<feature type="region of interest" description="Disordered" evidence="1">
    <location>
        <begin position="25"/>
        <end position="56"/>
    </location>
</feature>
<dbReference type="EMBL" id="BOQN01000020">
    <property type="protein sequence ID" value="GIM89827.1"/>
    <property type="molecule type" value="Genomic_DNA"/>
</dbReference>
<accession>A0A919T6Y1</accession>
<keyword evidence="4" id="KW-1185">Reference proteome</keyword>
<feature type="compositionally biased region" description="Low complexity" evidence="1">
    <location>
        <begin position="47"/>
        <end position="56"/>
    </location>
</feature>
<evidence type="ECO:0000313" key="4">
    <source>
        <dbReference type="Proteomes" id="UP000677082"/>
    </source>
</evidence>
<reference evidence="3 4" key="1">
    <citation type="submission" date="2021-03" db="EMBL/GenBank/DDBJ databases">
        <title>Whole genome shotgun sequence of Actinoplanes toevensis NBRC 105298.</title>
        <authorList>
            <person name="Komaki H."/>
            <person name="Tamura T."/>
        </authorList>
    </citation>
    <scope>NUCLEOTIDE SEQUENCE [LARGE SCALE GENOMIC DNA]</scope>
    <source>
        <strain evidence="3 4">NBRC 105298</strain>
    </source>
</reference>
<evidence type="ECO:0000256" key="1">
    <source>
        <dbReference type="SAM" id="MobiDB-lite"/>
    </source>
</evidence>